<proteinExistence type="predicted"/>
<dbReference type="Proteomes" id="UP000192578">
    <property type="component" value="Unassembled WGS sequence"/>
</dbReference>
<evidence type="ECO:0000313" key="2">
    <source>
        <dbReference type="EMBL" id="OWA54210.1"/>
    </source>
</evidence>
<gene>
    <name evidence="2" type="ORF">BV898_18621</name>
</gene>
<feature type="region of interest" description="Disordered" evidence="1">
    <location>
        <begin position="1"/>
        <end position="64"/>
    </location>
</feature>
<evidence type="ECO:0000313" key="3">
    <source>
        <dbReference type="Proteomes" id="UP000192578"/>
    </source>
</evidence>
<reference evidence="3" key="1">
    <citation type="submission" date="2017-01" db="EMBL/GenBank/DDBJ databases">
        <title>Comparative genomics of anhydrobiosis in the tardigrade Hypsibius dujardini.</title>
        <authorList>
            <person name="Yoshida Y."/>
            <person name="Koutsovoulos G."/>
            <person name="Laetsch D."/>
            <person name="Stevens L."/>
            <person name="Kumar S."/>
            <person name="Horikawa D."/>
            <person name="Ishino K."/>
            <person name="Komine S."/>
            <person name="Tomita M."/>
            <person name="Blaxter M."/>
            <person name="Arakawa K."/>
        </authorList>
    </citation>
    <scope>NUCLEOTIDE SEQUENCE [LARGE SCALE GENOMIC DNA]</scope>
    <source>
        <strain evidence="3">Z151</strain>
    </source>
</reference>
<name>A0A9X6NHA2_HYPEX</name>
<sequence length="72" mass="8385">MVLLGKGSRRVNQERTEELADSHTDEKEREELKFPIEMGEFTGVKREDTEQAEEGNLRKQHGGTFPCWHRCP</sequence>
<dbReference type="EMBL" id="MTYJ01000381">
    <property type="protein sequence ID" value="OWA54210.1"/>
    <property type="molecule type" value="Genomic_DNA"/>
</dbReference>
<comment type="caution">
    <text evidence="2">The sequence shown here is derived from an EMBL/GenBank/DDBJ whole genome shotgun (WGS) entry which is preliminary data.</text>
</comment>
<feature type="compositionally biased region" description="Basic and acidic residues" evidence="1">
    <location>
        <begin position="11"/>
        <end position="34"/>
    </location>
</feature>
<protein>
    <submittedName>
        <fullName evidence="2">Uncharacterized protein</fullName>
    </submittedName>
</protein>
<organism evidence="2 3">
    <name type="scientific">Hypsibius exemplaris</name>
    <name type="common">Freshwater tardigrade</name>
    <dbReference type="NCBI Taxonomy" id="2072580"/>
    <lineage>
        <taxon>Eukaryota</taxon>
        <taxon>Metazoa</taxon>
        <taxon>Ecdysozoa</taxon>
        <taxon>Tardigrada</taxon>
        <taxon>Eutardigrada</taxon>
        <taxon>Parachela</taxon>
        <taxon>Hypsibioidea</taxon>
        <taxon>Hypsibiidae</taxon>
        <taxon>Hypsibius</taxon>
    </lineage>
</organism>
<evidence type="ECO:0000256" key="1">
    <source>
        <dbReference type="SAM" id="MobiDB-lite"/>
    </source>
</evidence>
<dbReference type="AlphaFoldDB" id="A0A9X6NHA2"/>
<accession>A0A9X6NHA2</accession>
<keyword evidence="3" id="KW-1185">Reference proteome</keyword>